<dbReference type="AlphaFoldDB" id="A0A934Q958"/>
<feature type="region of interest" description="Disordered" evidence="1">
    <location>
        <begin position="1"/>
        <end position="60"/>
    </location>
</feature>
<evidence type="ECO:0000256" key="1">
    <source>
        <dbReference type="SAM" id="MobiDB-lite"/>
    </source>
</evidence>
<dbReference type="RefSeq" id="WP_200130719.1">
    <property type="nucleotide sequence ID" value="NZ_JAEHOI010000001.1"/>
</dbReference>
<keyword evidence="3" id="KW-1185">Reference proteome</keyword>
<accession>A0A934Q958</accession>
<evidence type="ECO:0000313" key="2">
    <source>
        <dbReference type="EMBL" id="MBK0420495.1"/>
    </source>
</evidence>
<dbReference type="EMBL" id="JAEHOI010000001">
    <property type="protein sequence ID" value="MBK0420495.1"/>
    <property type="molecule type" value="Genomic_DNA"/>
</dbReference>
<proteinExistence type="predicted"/>
<sequence>MSRNADSHVPHPGSKTEAPNGMGTAHPPRTGETLDRPVLDGSTEDYTGEFDDLERPRRAA</sequence>
<protein>
    <submittedName>
        <fullName evidence="2">Uncharacterized protein</fullName>
    </submittedName>
</protein>
<gene>
    <name evidence="2" type="ORF">JD292_00135</name>
</gene>
<feature type="compositionally biased region" description="Acidic residues" evidence="1">
    <location>
        <begin position="42"/>
        <end position="52"/>
    </location>
</feature>
<organism evidence="2 3">
    <name type="scientific">Leucobacter edaphi</name>
    <dbReference type="NCBI Taxonomy" id="2796472"/>
    <lineage>
        <taxon>Bacteria</taxon>
        <taxon>Bacillati</taxon>
        <taxon>Actinomycetota</taxon>
        <taxon>Actinomycetes</taxon>
        <taxon>Micrococcales</taxon>
        <taxon>Microbacteriaceae</taxon>
        <taxon>Leucobacter</taxon>
    </lineage>
</organism>
<evidence type="ECO:0000313" key="3">
    <source>
        <dbReference type="Proteomes" id="UP000618733"/>
    </source>
</evidence>
<dbReference type="Proteomes" id="UP000618733">
    <property type="component" value="Unassembled WGS sequence"/>
</dbReference>
<comment type="caution">
    <text evidence="2">The sequence shown here is derived from an EMBL/GenBank/DDBJ whole genome shotgun (WGS) entry which is preliminary data.</text>
</comment>
<name>A0A934Q958_9MICO</name>
<reference evidence="2" key="1">
    <citation type="submission" date="2020-12" db="EMBL/GenBank/DDBJ databases">
        <title>Leucobacter sp. CAS2, isolated from Chromium sludge.</title>
        <authorList>
            <person name="Xu Z."/>
        </authorList>
    </citation>
    <scope>NUCLEOTIDE SEQUENCE</scope>
    <source>
        <strain evidence="2">CSA2</strain>
    </source>
</reference>